<keyword evidence="10" id="KW-1185">Reference proteome</keyword>
<dbReference type="PANTHER" id="PTHR43742">
    <property type="entry name" value="TRIMETHYLAMINE-N-OXIDE REDUCTASE"/>
    <property type="match status" value="1"/>
</dbReference>
<keyword evidence="3" id="KW-0479">Metal-binding</keyword>
<dbReference type="SUPFAM" id="SSF53706">
    <property type="entry name" value="Formate dehydrogenase/DMSO reductase, domains 1-3"/>
    <property type="match status" value="1"/>
</dbReference>
<dbReference type="InterPro" id="IPR006311">
    <property type="entry name" value="TAT_signal"/>
</dbReference>
<dbReference type="SUPFAM" id="SSF50692">
    <property type="entry name" value="ADC-like"/>
    <property type="match status" value="1"/>
</dbReference>
<dbReference type="GO" id="GO:0046872">
    <property type="term" value="F:metal ion binding"/>
    <property type="evidence" value="ECO:0007669"/>
    <property type="project" value="UniProtKB-KW"/>
</dbReference>
<evidence type="ECO:0000256" key="1">
    <source>
        <dbReference type="ARBA" id="ARBA00022485"/>
    </source>
</evidence>
<organism evidence="9 10">
    <name type="scientific">Deferribacter autotrophicus</name>
    <dbReference type="NCBI Taxonomy" id="500465"/>
    <lineage>
        <taxon>Bacteria</taxon>
        <taxon>Pseudomonadati</taxon>
        <taxon>Deferribacterota</taxon>
        <taxon>Deferribacteres</taxon>
        <taxon>Deferribacterales</taxon>
        <taxon>Deferribacteraceae</taxon>
        <taxon>Deferribacter</taxon>
    </lineage>
</organism>
<dbReference type="PANTHER" id="PTHR43742:SF9">
    <property type="entry name" value="TETRATHIONATE REDUCTASE SUBUNIT A"/>
    <property type="match status" value="1"/>
</dbReference>
<evidence type="ECO:0000256" key="4">
    <source>
        <dbReference type="ARBA" id="ARBA00022729"/>
    </source>
</evidence>
<feature type="domain" description="4Fe-4S Mo/W bis-MGD-type" evidence="8">
    <location>
        <begin position="40"/>
        <end position="94"/>
    </location>
</feature>
<keyword evidence="4" id="KW-0732">Signal</keyword>
<keyword evidence="5" id="KW-0560">Oxidoreductase</keyword>
<gene>
    <name evidence="9" type="ORF">FHQ18_08600</name>
</gene>
<evidence type="ECO:0000256" key="7">
    <source>
        <dbReference type="ARBA" id="ARBA00023014"/>
    </source>
</evidence>
<comment type="caution">
    <text evidence="9">The sequence shown here is derived from an EMBL/GenBank/DDBJ whole genome shotgun (WGS) entry which is preliminary data.</text>
</comment>
<dbReference type="SMART" id="SM00926">
    <property type="entry name" value="Molybdop_Fe4S4"/>
    <property type="match status" value="1"/>
</dbReference>
<dbReference type="GO" id="GO:0016491">
    <property type="term" value="F:oxidoreductase activity"/>
    <property type="evidence" value="ECO:0007669"/>
    <property type="project" value="UniProtKB-KW"/>
</dbReference>
<dbReference type="InterPro" id="IPR050612">
    <property type="entry name" value="Prok_Mopterin_Oxidored"/>
</dbReference>
<dbReference type="Pfam" id="PF04879">
    <property type="entry name" value="Molybdop_Fe4S4"/>
    <property type="match status" value="1"/>
</dbReference>
<keyword evidence="1" id="KW-0004">4Fe-4S</keyword>
<accession>A0A5A8F562</accession>
<evidence type="ECO:0000259" key="8">
    <source>
        <dbReference type="PROSITE" id="PS51669"/>
    </source>
</evidence>
<dbReference type="EMBL" id="VFJB01000006">
    <property type="protein sequence ID" value="KAA0257792.1"/>
    <property type="molecule type" value="Genomic_DNA"/>
</dbReference>
<dbReference type="Gene3D" id="3.40.50.740">
    <property type="match status" value="2"/>
</dbReference>
<dbReference type="Gene3D" id="3.40.228.10">
    <property type="entry name" value="Dimethylsulfoxide Reductase, domain 2"/>
    <property type="match status" value="1"/>
</dbReference>
<proteinExistence type="predicted"/>
<dbReference type="InterPro" id="IPR006963">
    <property type="entry name" value="Mopterin_OxRdtase_4Fe-4S_dom"/>
</dbReference>
<dbReference type="PROSITE" id="PS51318">
    <property type="entry name" value="TAT"/>
    <property type="match status" value="1"/>
</dbReference>
<name>A0A5A8F562_9BACT</name>
<dbReference type="Proteomes" id="UP000322876">
    <property type="component" value="Unassembled WGS sequence"/>
</dbReference>
<dbReference type="PROSITE" id="PS51669">
    <property type="entry name" value="4FE4S_MOW_BIS_MGD"/>
    <property type="match status" value="1"/>
</dbReference>
<evidence type="ECO:0000313" key="9">
    <source>
        <dbReference type="EMBL" id="KAA0257792.1"/>
    </source>
</evidence>
<dbReference type="InterPro" id="IPR009010">
    <property type="entry name" value="Asp_de-COase-like_dom_sf"/>
</dbReference>
<dbReference type="AlphaFoldDB" id="A0A5A8F562"/>
<keyword evidence="7" id="KW-0411">Iron-sulfur</keyword>
<dbReference type="OrthoDB" id="9759518at2"/>
<evidence type="ECO:0000256" key="3">
    <source>
        <dbReference type="ARBA" id="ARBA00022723"/>
    </source>
</evidence>
<evidence type="ECO:0000256" key="6">
    <source>
        <dbReference type="ARBA" id="ARBA00023004"/>
    </source>
</evidence>
<protein>
    <recommendedName>
        <fullName evidence="8">4Fe-4S Mo/W bis-MGD-type domain-containing protein</fullName>
    </recommendedName>
</protein>
<dbReference type="RefSeq" id="WP_149266765.1">
    <property type="nucleotide sequence ID" value="NZ_VFJB01000006.1"/>
</dbReference>
<keyword evidence="2" id="KW-0500">Molybdenum</keyword>
<evidence type="ECO:0000256" key="2">
    <source>
        <dbReference type="ARBA" id="ARBA00022505"/>
    </source>
</evidence>
<dbReference type="Gene3D" id="2.40.40.20">
    <property type="match status" value="1"/>
</dbReference>
<dbReference type="Pfam" id="PF00384">
    <property type="entry name" value="Molybdopterin"/>
    <property type="match status" value="1"/>
</dbReference>
<keyword evidence="6" id="KW-0408">Iron</keyword>
<evidence type="ECO:0000313" key="10">
    <source>
        <dbReference type="Proteomes" id="UP000322876"/>
    </source>
</evidence>
<sequence length="836" mass="94546">MPCISRRNFLKLGVASTLSANLLSIQKSYAEVSSVDFGMEKKVPVLCRMCAQFCPMLAVIRDGRVIRVESNKHTPHPGICARGRAAMGALYNPDRIKYPLIRVGKRGEGKFRRATWDEALNMIADKLKELKNKGEEHLVAFLPRFNSAPEMDKQFFKIYGTPNIVGYGDTCFGNSLVVSFGAIFGGKEDKGVPGGGTGALTPDYENAKYGLLINRNPGGGLVTFPWGIMFGRGKRNGLKITVVDPRKPSEAGESLTDWLPIRPGTDLAFLLALTNIILTTDGYNKEFLNKYTNAAMLIDDEGKPVYTEKTDDKHFDYLVFDEADKSFKLSHLAQKPALIGTFEYNGKKVKTALTALRESSNQYTPEWAEKITSIPASKIKQVAENLIKNSPQVFIERGYRSTRYENSMEEKRVILILNVLLGNIGTKGGMILQRKVKTAHFLKTPKPQKKPISLYYRKFDNFSFINTANYRRLFIKSLLEEKPYKCKMAVFWGQNIIGGSTGGEEIIKALEKLEMIVAVSPFFNETVLYADVVIPDAMFLERDEAIRTKFKTPYPVIAIHKKAVEPLFEAKNGYWIVLELAKRVFDSETYNKYFKEFEEKGIQAIWDKQLSHIKGFTDEEKAEFSIPALFEKGVWTGHIKYGVKAKTKSKKIEIYSTFFLNNYLKMKPKNEKLASILDPKFKYIEPYWRTSKNYLGNDEFVPITAFNPLSSFTGAQTKNNPILKVLGEMIDWDAVYINKAKGEKLGLKDGDMVEIFNIEKPHLPTLAKVKLVEYVHPDALFAYYGVGAGFYNKLNKFLTYAPQYGLNPNHIGNFNFSPLDGGQLSQDFIVKIRRAK</sequence>
<dbReference type="GO" id="GO:0051539">
    <property type="term" value="F:4 iron, 4 sulfur cluster binding"/>
    <property type="evidence" value="ECO:0007669"/>
    <property type="project" value="UniProtKB-KW"/>
</dbReference>
<reference evidence="9 10" key="1">
    <citation type="submission" date="2019-06" db="EMBL/GenBank/DDBJ databases">
        <title>Genomic insights into carbon and energy metabolism of Deferribacter autotrophicus revealed new metabolic traits in the phylum Deferribacteres.</title>
        <authorList>
            <person name="Slobodkin A.I."/>
            <person name="Slobodkina G.B."/>
            <person name="Allioux M."/>
            <person name="Alain K."/>
            <person name="Jebbar M."/>
            <person name="Shadrin V."/>
            <person name="Kublanov I.V."/>
            <person name="Toshchakov S.V."/>
            <person name="Bonch-Osmolovskaya E.A."/>
        </authorList>
    </citation>
    <scope>NUCLEOTIDE SEQUENCE [LARGE SCALE GENOMIC DNA]</scope>
    <source>
        <strain evidence="9 10">SL50</strain>
    </source>
</reference>
<dbReference type="InterPro" id="IPR006656">
    <property type="entry name" value="Mopterin_OxRdtase"/>
</dbReference>
<dbReference type="Gene3D" id="2.20.25.90">
    <property type="entry name" value="ADC-like domains"/>
    <property type="match status" value="1"/>
</dbReference>
<evidence type="ECO:0000256" key="5">
    <source>
        <dbReference type="ARBA" id="ARBA00023002"/>
    </source>
</evidence>